<evidence type="ECO:0000256" key="2">
    <source>
        <dbReference type="PIRSR" id="PIRSR640042-1"/>
    </source>
</evidence>
<dbReference type="AlphaFoldDB" id="A0A916K2X6"/>
<protein>
    <submittedName>
        <fullName evidence="8">D-inositol-3-phosphate glycosyltransferase</fullName>
        <ecNumber evidence="8">2.4.1.250</ecNumber>
    </submittedName>
</protein>
<evidence type="ECO:0000259" key="5">
    <source>
        <dbReference type="Pfam" id="PF03065"/>
    </source>
</evidence>
<dbReference type="Pfam" id="PF13439">
    <property type="entry name" value="Glyco_transf_4"/>
    <property type="match status" value="1"/>
</dbReference>
<comment type="caution">
    <text evidence="8">The sequence shown here is derived from an EMBL/GenBank/DDBJ whole genome shotgun (WGS) entry which is preliminary data.</text>
</comment>
<feature type="active site" description="Proton donor" evidence="2">
    <location>
        <position position="364"/>
    </location>
</feature>
<accession>A0A916K2X6</accession>
<dbReference type="PANTHER" id="PTHR41695">
    <property type="entry name" value="1,4-ALPHA-GLUCAN BRANCHING ENZYME RV3031-RELATED"/>
    <property type="match status" value="1"/>
</dbReference>
<keyword evidence="8" id="KW-0328">Glycosyltransferase</keyword>
<dbReference type="GO" id="GO:0102710">
    <property type="term" value="F:D-inositol-3-phosphate glycosyltransferase activity"/>
    <property type="evidence" value="ECO:0007669"/>
    <property type="project" value="UniProtKB-EC"/>
</dbReference>
<dbReference type="Proteomes" id="UP000693672">
    <property type="component" value="Unassembled WGS sequence"/>
</dbReference>
<dbReference type="InterPro" id="IPR015293">
    <property type="entry name" value="BE_C"/>
</dbReference>
<evidence type="ECO:0000313" key="9">
    <source>
        <dbReference type="Proteomes" id="UP000693672"/>
    </source>
</evidence>
<dbReference type="PANTHER" id="PTHR41695:SF1">
    <property type="entry name" value="1,4-ALPHA-GLUCAN BRANCHING ENZYME TK1436"/>
    <property type="match status" value="1"/>
</dbReference>
<evidence type="ECO:0000256" key="3">
    <source>
        <dbReference type="PIRSR" id="PIRSR640042-2"/>
    </source>
</evidence>
<dbReference type="RefSeq" id="WP_218092640.1">
    <property type="nucleotide sequence ID" value="NZ_CAJVAS010000011.1"/>
</dbReference>
<dbReference type="InterPro" id="IPR028098">
    <property type="entry name" value="Glyco_trans_4-like_N"/>
</dbReference>
<feature type="domain" description="Glycoside hydrolase family 57 N-terminal" evidence="5">
    <location>
        <begin position="16"/>
        <end position="280"/>
    </location>
</feature>
<dbReference type="Pfam" id="PF00534">
    <property type="entry name" value="Glycos_transf_1"/>
    <property type="match status" value="1"/>
</dbReference>
<dbReference type="Pfam" id="PF03065">
    <property type="entry name" value="Glyco_hydro_57"/>
    <property type="match status" value="1"/>
</dbReference>
<keyword evidence="8" id="KW-0808">Transferase</keyword>
<feature type="active site" description="Nucleophile" evidence="2">
    <location>
        <position position="197"/>
    </location>
</feature>
<feature type="domain" description="Glycosyl transferase family 1" evidence="4">
    <location>
        <begin position="786"/>
        <end position="941"/>
    </location>
</feature>
<keyword evidence="1" id="KW-0119">Carbohydrate metabolism</keyword>
<dbReference type="CDD" id="cd10792">
    <property type="entry name" value="GH57N_AmyC_like"/>
    <property type="match status" value="1"/>
</dbReference>
<keyword evidence="9" id="KW-1185">Reference proteome</keyword>
<evidence type="ECO:0000259" key="4">
    <source>
        <dbReference type="Pfam" id="PF00534"/>
    </source>
</evidence>
<feature type="binding site" evidence="3">
    <location>
        <position position="266"/>
    </location>
    <ligand>
        <name>substrate</name>
    </ligand>
</feature>
<dbReference type="EMBL" id="CAJVAS010000011">
    <property type="protein sequence ID" value="CAG7626982.1"/>
    <property type="molecule type" value="Genomic_DNA"/>
</dbReference>
<dbReference type="InterPro" id="IPR004300">
    <property type="entry name" value="Glyco_hydro_57_N"/>
</dbReference>
<dbReference type="InterPro" id="IPR001296">
    <property type="entry name" value="Glyco_trans_1"/>
</dbReference>
<dbReference type="GO" id="GO:0003844">
    <property type="term" value="F:1,4-alpha-glucan branching enzyme activity"/>
    <property type="evidence" value="ECO:0007669"/>
    <property type="project" value="InterPro"/>
</dbReference>
<feature type="domain" description="1,4-alpha-glucan branching enzyme C-terminal" evidence="6">
    <location>
        <begin position="438"/>
        <end position="546"/>
    </location>
</feature>
<sequence length="976" mass="112153">MLHRVQPKPEPSGYLALVLHAHLPYIRHYDRDDYMEERWFYEAMTETYLPLLEVFDRLTADGVDFRITMSLTPTLLSLCTDPLMQNRFAAHLDKLIELADKEIVRLRRDARLLPLARMYAERFRKLKQLYEAAERNVVSRFRHYQDEGKLEIMTCAATHGFLPLMKTEEAIRAQLATAVREHERLLGRKPRGIWLPECGFTPGVDRILKSLGIDYFIADASAVAYATPRPNRGLYAPLMTPYGVSAFPRDPESSQQVWSAEQGYPGDCDYREYYRDIGWDLGWNDVRDWEHIRPYVLSTHERVNTGIKYYRITGKGTHREPYNPEWAKAKAAAHAGHFMFNRQHQIRHWAAQLDRKPIVVSPYDAELYGHWWYEGPLWIEMLFRKIGFDQHDIGLITPSAYLNEYPVADTGKLNESSWGRGSTVEVWLQGNNDWIYRHLHEAELRMIRLATKHEQLTLAAGRIPVSLLKRALNQAARELMLAQSSDWAFIMDSKTVVEYACRRTKDHLGCFRMLCDQIEAEQLDEAFVAELEAKDSCFPAIDYRDYVAIERTSPIPIIRDADPWQQVLRETAHRPNHVMLAWEYPPKYVGGLSRAVCDVAEALAARGDIVHVVTSAHEGAPDFERRNGVYVHRIPVLHSYDTDFYHWTFEMNLAMTDHLVRWKEHGGRIDLLHAHDWMVYHTARELKMSYGVPLVSTIHATEWGRHQGRLHSALSNKIHHLEYRLTYDSERVLVCSQSMKREVQTLFQLPEPKVLVFPNGIRLDSGDFDPQHSEEAARDAKRRFGVEDRPVLFFIGRLVYEKGVQTLLHAMPRIAAYAPDAVLFIGGSGPMADELKQLAAPLGDRVRFTGFVDDETKAALYRAADVCVIPSLYEPFGIVALEAMKHRRPVVISDTGGLAEMVEHGVDGYKALPGHVESLAWHVSDLLLQPQLGHRMAEAAFRKLRERYLLERIAEGVAGEYRKLTHEQAPVLAGSV</sequence>
<evidence type="ECO:0000313" key="8">
    <source>
        <dbReference type="EMBL" id="CAG7626982.1"/>
    </source>
</evidence>
<feature type="domain" description="Glycosyltransferase subfamily 4-like N-terminal" evidence="7">
    <location>
        <begin position="589"/>
        <end position="764"/>
    </location>
</feature>
<dbReference type="GO" id="GO:0005576">
    <property type="term" value="C:extracellular region"/>
    <property type="evidence" value="ECO:0007669"/>
    <property type="project" value="TreeGrafter"/>
</dbReference>
<dbReference type="CDD" id="cd03801">
    <property type="entry name" value="GT4_PimA-like"/>
    <property type="match status" value="1"/>
</dbReference>
<evidence type="ECO:0000256" key="1">
    <source>
        <dbReference type="ARBA" id="ARBA00023277"/>
    </source>
</evidence>
<feature type="binding site" evidence="3">
    <location>
        <position position="418"/>
    </location>
    <ligand>
        <name>substrate</name>
    </ligand>
</feature>
<dbReference type="InterPro" id="IPR040042">
    <property type="entry name" value="Branching_enz_MT3115-like"/>
</dbReference>
<dbReference type="GO" id="GO:0030979">
    <property type="term" value="P:alpha-glucan biosynthetic process"/>
    <property type="evidence" value="ECO:0007669"/>
    <property type="project" value="InterPro"/>
</dbReference>
<feature type="binding site" evidence="3">
    <location>
        <position position="249"/>
    </location>
    <ligand>
        <name>substrate</name>
    </ligand>
</feature>
<evidence type="ECO:0000259" key="7">
    <source>
        <dbReference type="Pfam" id="PF13439"/>
    </source>
</evidence>
<dbReference type="Pfam" id="PF09210">
    <property type="entry name" value="BE_C"/>
    <property type="match status" value="1"/>
</dbReference>
<name>A0A916K2X6_9BACL</name>
<gene>
    <name evidence="8" type="primary">mshA_7</name>
    <name evidence="8" type="ORF">PAESOLCIP111_02869</name>
</gene>
<dbReference type="EC" id="2.4.1.250" evidence="8"/>
<reference evidence="8" key="1">
    <citation type="submission" date="2021-06" db="EMBL/GenBank/DDBJ databases">
        <authorList>
            <person name="Criscuolo A."/>
        </authorList>
    </citation>
    <scope>NUCLEOTIDE SEQUENCE</scope>
    <source>
        <strain evidence="8">CIP111600</strain>
    </source>
</reference>
<feature type="binding site" evidence="3">
    <location>
        <position position="486"/>
    </location>
    <ligand>
        <name>substrate</name>
    </ligand>
</feature>
<proteinExistence type="predicted"/>
<organism evidence="8 9">
    <name type="scientific">Paenibacillus solanacearum</name>
    <dbReference type="NCBI Taxonomy" id="2048548"/>
    <lineage>
        <taxon>Bacteria</taxon>
        <taxon>Bacillati</taxon>
        <taxon>Bacillota</taxon>
        <taxon>Bacilli</taxon>
        <taxon>Bacillales</taxon>
        <taxon>Paenibacillaceae</taxon>
        <taxon>Paenibacillus</taxon>
    </lineage>
</organism>
<evidence type="ECO:0000259" key="6">
    <source>
        <dbReference type="Pfam" id="PF09210"/>
    </source>
</evidence>